<evidence type="ECO:0000313" key="3">
    <source>
        <dbReference type="EMBL" id="MBT9291617.1"/>
    </source>
</evidence>
<dbReference type="PANTHER" id="PTHR43674">
    <property type="entry name" value="NITRILASE C965.09-RELATED"/>
    <property type="match status" value="1"/>
</dbReference>
<gene>
    <name evidence="3" type="ORF">KL771_19275</name>
</gene>
<dbReference type="Proteomes" id="UP000766595">
    <property type="component" value="Unassembled WGS sequence"/>
</dbReference>
<organism evidence="3 4">
    <name type="scientific">Prosthecodimorpha staleyi</name>
    <dbReference type="NCBI Taxonomy" id="2840188"/>
    <lineage>
        <taxon>Bacteria</taxon>
        <taxon>Pseudomonadati</taxon>
        <taxon>Pseudomonadota</taxon>
        <taxon>Alphaproteobacteria</taxon>
        <taxon>Hyphomicrobiales</taxon>
        <taxon>Ancalomicrobiaceae</taxon>
        <taxon>Prosthecodimorpha</taxon>
    </lineage>
</organism>
<evidence type="ECO:0000256" key="1">
    <source>
        <dbReference type="ARBA" id="ARBA00022801"/>
    </source>
</evidence>
<dbReference type="InterPro" id="IPR050345">
    <property type="entry name" value="Aliph_Amidase/BUP"/>
</dbReference>
<feature type="domain" description="CN hydrolase" evidence="2">
    <location>
        <begin position="5"/>
        <end position="271"/>
    </location>
</feature>
<dbReference type="PROSITE" id="PS50263">
    <property type="entry name" value="CN_HYDROLASE"/>
    <property type="match status" value="1"/>
</dbReference>
<keyword evidence="4" id="KW-1185">Reference proteome</keyword>
<dbReference type="AlphaFoldDB" id="A0A947GE81"/>
<name>A0A947GE81_9HYPH</name>
<sequence>MGTPFRIGAVGTGPADGDPASARLQAEAGIRQAAAAGAGLVLLPELFAWPYTAAEDPARFPLAGETPDGPTARWASDLARDLGIAILYGAPVAGADDARPFNAALLARPDGSIEIAATKIHLPPLGDGEAFGETDHFTPGAAMVRVLEIGPIRVTPLICYDRRFPECWRAAAAAGADCVAVLVAGPAPADPPPLYLGELATHARANAVYALAAARFGAETVTGRAVLHDGATAAISPNGDVLAVADGPPSPLGSPPADGRPGPIVLVDIDPAALAAARAANPTAARLRLPLKNTAQGDKPWQN</sequence>
<proteinExistence type="predicted"/>
<dbReference type="PANTHER" id="PTHR43674:SF2">
    <property type="entry name" value="BETA-UREIDOPROPIONASE"/>
    <property type="match status" value="1"/>
</dbReference>
<dbReference type="RefSeq" id="WP_261970152.1">
    <property type="nucleotide sequence ID" value="NZ_JAHHZF010000009.1"/>
</dbReference>
<dbReference type="InterPro" id="IPR036526">
    <property type="entry name" value="C-N_Hydrolase_sf"/>
</dbReference>
<dbReference type="InterPro" id="IPR003010">
    <property type="entry name" value="C-N_Hydrolase"/>
</dbReference>
<dbReference type="CDD" id="cd07197">
    <property type="entry name" value="nitrilase"/>
    <property type="match status" value="1"/>
</dbReference>
<keyword evidence="1 3" id="KW-0378">Hydrolase</keyword>
<comment type="caution">
    <text evidence="3">The sequence shown here is derived from an EMBL/GenBank/DDBJ whole genome shotgun (WGS) entry which is preliminary data.</text>
</comment>
<evidence type="ECO:0000313" key="4">
    <source>
        <dbReference type="Proteomes" id="UP000766595"/>
    </source>
</evidence>
<accession>A0A947GE81</accession>
<dbReference type="Gene3D" id="3.60.110.10">
    <property type="entry name" value="Carbon-nitrogen hydrolase"/>
    <property type="match status" value="1"/>
</dbReference>
<evidence type="ECO:0000259" key="2">
    <source>
        <dbReference type="PROSITE" id="PS50263"/>
    </source>
</evidence>
<dbReference type="Pfam" id="PF00795">
    <property type="entry name" value="CN_hydrolase"/>
    <property type="match status" value="1"/>
</dbReference>
<dbReference type="GO" id="GO:0016811">
    <property type="term" value="F:hydrolase activity, acting on carbon-nitrogen (but not peptide) bonds, in linear amides"/>
    <property type="evidence" value="ECO:0007669"/>
    <property type="project" value="UniProtKB-ARBA"/>
</dbReference>
<reference evidence="3 4" key="1">
    <citation type="submission" date="2021-06" db="EMBL/GenBank/DDBJ databases">
        <authorList>
            <person name="Grouzdev D.S."/>
            <person name="Koziaeva V."/>
        </authorList>
    </citation>
    <scope>NUCLEOTIDE SEQUENCE [LARGE SCALE GENOMIC DNA]</scope>
    <source>
        <strain evidence="3 4">22</strain>
    </source>
</reference>
<dbReference type="EMBL" id="JAHHZF010000009">
    <property type="protein sequence ID" value="MBT9291617.1"/>
    <property type="molecule type" value="Genomic_DNA"/>
</dbReference>
<protein>
    <submittedName>
        <fullName evidence="3">Carbon-nitrogen hydrolase family protein</fullName>
    </submittedName>
</protein>
<dbReference type="SUPFAM" id="SSF56317">
    <property type="entry name" value="Carbon-nitrogen hydrolase"/>
    <property type="match status" value="1"/>
</dbReference>